<sequence>MKFNTLFVAGLCASALLASCNPQTAKENQLKYTHTSLVDGDAFRFFQVVGGKVVYEADYAAYVETVASSSQAKQLAAKVKEVYTAIIPTLDSLAIVNQVDFPIKGAAVFTAPNDKGAEEVHSAADSTLSNHTAVGHTHGDVYSDESYIHHVQHEAAAIKDQLERLSRNTDLGLRTFAEENLEKVKELFKLAGGKEDAHAHH</sequence>
<feature type="signal peptide" evidence="1">
    <location>
        <begin position="1"/>
        <end position="25"/>
    </location>
</feature>
<evidence type="ECO:0000256" key="1">
    <source>
        <dbReference type="SAM" id="SignalP"/>
    </source>
</evidence>
<organism evidence="2 3">
    <name type="scientific">Sphingobacterium griseoflavum</name>
    <dbReference type="NCBI Taxonomy" id="1474952"/>
    <lineage>
        <taxon>Bacteria</taxon>
        <taxon>Pseudomonadati</taxon>
        <taxon>Bacteroidota</taxon>
        <taxon>Sphingobacteriia</taxon>
        <taxon>Sphingobacteriales</taxon>
        <taxon>Sphingobacteriaceae</taxon>
        <taxon>Sphingobacterium</taxon>
    </lineage>
</organism>
<keyword evidence="3" id="KW-1185">Reference proteome</keyword>
<evidence type="ECO:0000313" key="3">
    <source>
        <dbReference type="Proteomes" id="UP000620550"/>
    </source>
</evidence>
<dbReference type="PROSITE" id="PS51257">
    <property type="entry name" value="PROKAR_LIPOPROTEIN"/>
    <property type="match status" value="1"/>
</dbReference>
<dbReference type="Proteomes" id="UP000620550">
    <property type="component" value="Unassembled WGS sequence"/>
</dbReference>
<feature type="chain" id="PRO_5045241171" description="DUF4142 domain-containing protein" evidence="1">
    <location>
        <begin position="26"/>
        <end position="201"/>
    </location>
</feature>
<gene>
    <name evidence="2" type="ORF">GCM10017764_33750</name>
</gene>
<reference evidence="3" key="1">
    <citation type="journal article" date="2019" name="Int. J. Syst. Evol. Microbiol.">
        <title>The Global Catalogue of Microorganisms (GCM) 10K type strain sequencing project: providing services to taxonomists for standard genome sequencing and annotation.</title>
        <authorList>
            <consortium name="The Broad Institute Genomics Platform"/>
            <consortium name="The Broad Institute Genome Sequencing Center for Infectious Disease"/>
            <person name="Wu L."/>
            <person name="Ma J."/>
        </authorList>
    </citation>
    <scope>NUCLEOTIDE SEQUENCE [LARGE SCALE GENOMIC DNA]</scope>
    <source>
        <strain evidence="3">CGMCC 1.12966</strain>
    </source>
</reference>
<dbReference type="RefSeq" id="WP_189627896.1">
    <property type="nucleotide sequence ID" value="NZ_BNAF01000016.1"/>
</dbReference>
<protein>
    <recommendedName>
        <fullName evidence="4">DUF4142 domain-containing protein</fullName>
    </recommendedName>
</protein>
<evidence type="ECO:0008006" key="4">
    <source>
        <dbReference type="Google" id="ProtNLM"/>
    </source>
</evidence>
<proteinExistence type="predicted"/>
<dbReference type="EMBL" id="BNAF01000016">
    <property type="protein sequence ID" value="GHE47796.1"/>
    <property type="molecule type" value="Genomic_DNA"/>
</dbReference>
<keyword evidence="1" id="KW-0732">Signal</keyword>
<accession>A0ABQ3I2C2</accession>
<evidence type="ECO:0000313" key="2">
    <source>
        <dbReference type="EMBL" id="GHE47796.1"/>
    </source>
</evidence>
<name>A0ABQ3I2C2_9SPHI</name>
<comment type="caution">
    <text evidence="2">The sequence shown here is derived from an EMBL/GenBank/DDBJ whole genome shotgun (WGS) entry which is preliminary data.</text>
</comment>